<dbReference type="PROSITE" id="PS51386">
    <property type="entry name" value="RINT1_TIP20"/>
    <property type="match status" value="1"/>
</dbReference>
<dbReference type="GO" id="GO:0006888">
    <property type="term" value="P:endoplasmic reticulum to Golgi vesicle-mediated transport"/>
    <property type="evidence" value="ECO:0007669"/>
    <property type="project" value="InterPro"/>
</dbReference>
<feature type="compositionally biased region" description="Low complexity" evidence="1">
    <location>
        <begin position="720"/>
        <end position="729"/>
    </location>
</feature>
<dbReference type="PANTHER" id="PTHR13520">
    <property type="entry name" value="RAD50-INTERACTING PROTEIN 1 RINT-1"/>
    <property type="match status" value="1"/>
</dbReference>
<name>A0A835DHH4_TETSI</name>
<dbReference type="GO" id="GO:0060628">
    <property type="term" value="P:regulation of ER to Golgi vesicle-mediated transport"/>
    <property type="evidence" value="ECO:0007669"/>
    <property type="project" value="TreeGrafter"/>
</dbReference>
<dbReference type="InterPro" id="IPR007528">
    <property type="entry name" value="RINT1_Tip20"/>
</dbReference>
<evidence type="ECO:0000313" key="2">
    <source>
        <dbReference type="EMBL" id="KAF8403546.1"/>
    </source>
</evidence>
<proteinExistence type="predicted"/>
<dbReference type="EMBL" id="JABCRI010000007">
    <property type="protein sequence ID" value="KAF8403546.1"/>
    <property type="molecule type" value="Genomic_DNA"/>
</dbReference>
<dbReference type="Proteomes" id="UP000655225">
    <property type="component" value="Unassembled WGS sequence"/>
</dbReference>
<dbReference type="GO" id="GO:0070939">
    <property type="term" value="C:Dsl1/NZR complex"/>
    <property type="evidence" value="ECO:0007669"/>
    <property type="project" value="InterPro"/>
</dbReference>
<feature type="region of interest" description="Disordered" evidence="1">
    <location>
        <begin position="713"/>
        <end position="756"/>
    </location>
</feature>
<reference evidence="2 3" key="1">
    <citation type="submission" date="2020-04" db="EMBL/GenBank/DDBJ databases">
        <title>Plant Genome Project.</title>
        <authorList>
            <person name="Zhang R.-G."/>
        </authorList>
    </citation>
    <scope>NUCLEOTIDE SEQUENCE [LARGE SCALE GENOMIC DNA]</scope>
    <source>
        <strain evidence="2">YNK0</strain>
        <tissue evidence="2">Leaf</tissue>
    </source>
</reference>
<evidence type="ECO:0000256" key="1">
    <source>
        <dbReference type="SAM" id="MobiDB-lite"/>
    </source>
</evidence>
<sequence>MKRNTRNIFSGNLLNESNPPEFGWKQEKLLLAVKAMNNIEKVILSVAKCQPQWKYLLKSVDARVDKTLGVLRPQALADHRALLASLGWPPALLMSETEIGKNLGLPNPLVLMQGDKRERYSQSFLALCALQHLQFQREARQLDLLGHKREHNLGLWAIDELVSPIAARVEHHFSKWADQPKFMFALVYKITRDFIVGVDDVLQPLIDKARLVGCSAKEAWVSAMVKMLSGYLAKRILSALAERYTEKNAKSEVIASWLHLVDLIVAFDNQMQSLVSLGTPLFVGESSRFEEIPGGISALSIFCDRPDWLRIWAKIELKDAQKILKLELEDDRAWLIDTKRGAEFHTEREPEQFLLSTREDHKAPPIAETVIKITWAMIQRCKTLPNILLRAQFIRLSAAIFLWKFFKVLLQHCKEAEFTAGHVEDDVLMTVSISIDAARYCEFILREWSEDVNFLEMKMAEDDSNILIRNDKDDHGWFFGEHIKSLIELQTDWLMDIMANLLCQFNTLSLEHVQNREQWGREDFGLNIVWGATDFIVSADFVEALDVLRSQLHILQACLNSKDFLDLWRSVADGLDQFIFGSIIMSDTRFSGQGVNQFGSDMRALFLIFQSFSARPEAFFPCIRDSLKLLEMRKEDVKHLQAYLSNNEKRIGCLRLYGILHISPDQTEKILRNRKHCRLYYPAMFQEENHGYNFIGWVQRNCYPCIDGRINPPPPPAPPNTNGSANSAPVEIPIKTPQETKQAMHSPQEPPAIADS</sequence>
<dbReference type="OMA" id="LEYHFAK"/>
<dbReference type="Gene3D" id="1.20.58.670">
    <property type="entry name" value="Dsl1p vesicle tethering complex, Tip20p subunit, domain D"/>
    <property type="match status" value="1"/>
</dbReference>
<dbReference type="GO" id="GO:0006890">
    <property type="term" value="P:retrograde vesicle-mediated transport, Golgi to endoplasmic reticulum"/>
    <property type="evidence" value="ECO:0007669"/>
    <property type="project" value="InterPro"/>
</dbReference>
<protein>
    <submittedName>
        <fullName evidence="2">Uncharacterized protein</fullName>
    </submittedName>
</protein>
<comment type="caution">
    <text evidence="2">The sequence shown here is derived from an EMBL/GenBank/DDBJ whole genome shotgun (WGS) entry which is preliminary data.</text>
</comment>
<dbReference type="InterPro" id="IPR042044">
    <property type="entry name" value="EXOC6PINT-1/Sec15/Tip20_C_dom2"/>
</dbReference>
<dbReference type="AlphaFoldDB" id="A0A835DHH4"/>
<dbReference type="PANTHER" id="PTHR13520:SF0">
    <property type="entry name" value="RAD50-INTERACTING PROTEIN 1"/>
    <property type="match status" value="1"/>
</dbReference>
<organism evidence="2 3">
    <name type="scientific">Tetracentron sinense</name>
    <name type="common">Spur-leaf</name>
    <dbReference type="NCBI Taxonomy" id="13715"/>
    <lineage>
        <taxon>Eukaryota</taxon>
        <taxon>Viridiplantae</taxon>
        <taxon>Streptophyta</taxon>
        <taxon>Embryophyta</taxon>
        <taxon>Tracheophyta</taxon>
        <taxon>Spermatophyta</taxon>
        <taxon>Magnoliopsida</taxon>
        <taxon>Trochodendrales</taxon>
        <taxon>Trochodendraceae</taxon>
        <taxon>Tetracentron</taxon>
    </lineage>
</organism>
<keyword evidence="3" id="KW-1185">Reference proteome</keyword>
<evidence type="ECO:0000313" key="3">
    <source>
        <dbReference type="Proteomes" id="UP000655225"/>
    </source>
</evidence>
<gene>
    <name evidence="2" type="ORF">HHK36_011650</name>
</gene>
<dbReference type="OrthoDB" id="2189254at2759"/>
<dbReference type="Pfam" id="PF04437">
    <property type="entry name" value="RINT1_TIP1"/>
    <property type="match status" value="1"/>
</dbReference>
<accession>A0A835DHH4</accession>